<dbReference type="Proteomes" id="UP000218934">
    <property type="component" value="Unassembled WGS sequence"/>
</dbReference>
<accession>A0A2A4FQI1</accession>
<sequence length="220" mass="24329">MPIALKIDFVSDVSCPWCIIGLRGLEQALERTADLVEADIHFQPFELNPMMPKEGENSAEHILRKYGRTEEQSQDVRAMIRDRAAEVGFAINSGPDSRIYNTFDAHRLLHWAGIEDGARQQALKHALFEAYFTDQRDPSDPDVLLAAAAKAGLDRAGAAAVIASDRYAEEVREAEHLWQRRGVSSVPAIIVNDRWLISGGQPPDAFEQAIRSIAAELAPA</sequence>
<dbReference type="KEGG" id="rdi:CMV14_04750"/>
<proteinExistence type="predicted"/>
<evidence type="ECO:0000313" key="2">
    <source>
        <dbReference type="EMBL" id="PCE40427.1"/>
    </source>
</evidence>
<organism evidence="2 3">
    <name type="scientific">Rhizorhabdus dicambivorans</name>
    <dbReference type="NCBI Taxonomy" id="1850238"/>
    <lineage>
        <taxon>Bacteria</taxon>
        <taxon>Pseudomonadati</taxon>
        <taxon>Pseudomonadota</taxon>
        <taxon>Alphaproteobacteria</taxon>
        <taxon>Sphingomonadales</taxon>
        <taxon>Sphingomonadaceae</taxon>
        <taxon>Rhizorhabdus</taxon>
    </lineage>
</organism>
<dbReference type="InterPro" id="IPR001853">
    <property type="entry name" value="DSBA-like_thioredoxin_dom"/>
</dbReference>
<evidence type="ECO:0000313" key="3">
    <source>
        <dbReference type="Proteomes" id="UP000218934"/>
    </source>
</evidence>
<dbReference type="InterPro" id="IPR036249">
    <property type="entry name" value="Thioredoxin-like_sf"/>
</dbReference>
<dbReference type="RefSeq" id="WP_066968608.1">
    <property type="nucleotide sequence ID" value="NZ_CP023449.1"/>
</dbReference>
<dbReference type="Gene3D" id="3.40.30.10">
    <property type="entry name" value="Glutaredoxin"/>
    <property type="match status" value="1"/>
</dbReference>
<dbReference type="GO" id="GO:0016491">
    <property type="term" value="F:oxidoreductase activity"/>
    <property type="evidence" value="ECO:0007669"/>
    <property type="project" value="InterPro"/>
</dbReference>
<dbReference type="OrthoDB" id="9799122at2"/>
<gene>
    <name evidence="2" type="ORF">COO09_20245</name>
</gene>
<dbReference type="EMBL" id="NWUF01000028">
    <property type="protein sequence ID" value="PCE40427.1"/>
    <property type="molecule type" value="Genomic_DNA"/>
</dbReference>
<evidence type="ECO:0000259" key="1">
    <source>
        <dbReference type="Pfam" id="PF01323"/>
    </source>
</evidence>
<dbReference type="PANTHER" id="PTHR13887:SF41">
    <property type="entry name" value="THIOREDOXIN SUPERFAMILY PROTEIN"/>
    <property type="match status" value="1"/>
</dbReference>
<dbReference type="PANTHER" id="PTHR13887">
    <property type="entry name" value="GLUTATHIONE S-TRANSFERASE KAPPA"/>
    <property type="match status" value="1"/>
</dbReference>
<keyword evidence="3" id="KW-1185">Reference proteome</keyword>
<protein>
    <submittedName>
        <fullName evidence="2">DsbA family oxidoreductase</fullName>
    </submittedName>
</protein>
<reference evidence="2 3" key="1">
    <citation type="submission" date="2017-09" db="EMBL/GenBank/DDBJ databases">
        <title>The Catabolism of 3,6-Dichlorosalicylic acid is Initiated by the Cytochrome P450 Monooxygenase DsmABC in Rhizorhabdus dicambivorans Ndbn-20.</title>
        <authorList>
            <person name="Na L."/>
        </authorList>
    </citation>
    <scope>NUCLEOTIDE SEQUENCE [LARGE SCALE GENOMIC DNA]</scope>
    <source>
        <strain evidence="2 3">Ndbn-20m</strain>
    </source>
</reference>
<feature type="domain" description="DSBA-like thioredoxin" evidence="1">
    <location>
        <begin position="7"/>
        <end position="210"/>
    </location>
</feature>
<comment type="caution">
    <text evidence="2">The sequence shown here is derived from an EMBL/GenBank/DDBJ whole genome shotgun (WGS) entry which is preliminary data.</text>
</comment>
<dbReference type="AlphaFoldDB" id="A0A2A4FQI1"/>
<name>A0A2A4FQI1_9SPHN</name>
<dbReference type="SUPFAM" id="SSF52833">
    <property type="entry name" value="Thioredoxin-like"/>
    <property type="match status" value="1"/>
</dbReference>
<dbReference type="Pfam" id="PF01323">
    <property type="entry name" value="DSBA"/>
    <property type="match status" value="1"/>
</dbReference>
<dbReference type="CDD" id="cd03024">
    <property type="entry name" value="DsbA_FrnE"/>
    <property type="match status" value="1"/>
</dbReference>